<protein>
    <submittedName>
        <fullName evidence="2">Uncharacterized protein</fullName>
    </submittedName>
</protein>
<organism evidence="2 3">
    <name type="scientific">Salipiger aestuarii</name>
    <dbReference type="NCBI Taxonomy" id="568098"/>
    <lineage>
        <taxon>Bacteria</taxon>
        <taxon>Pseudomonadati</taxon>
        <taxon>Pseudomonadota</taxon>
        <taxon>Alphaproteobacteria</taxon>
        <taxon>Rhodobacterales</taxon>
        <taxon>Roseobacteraceae</taxon>
        <taxon>Salipiger</taxon>
    </lineage>
</organism>
<sequence>MAAMLGTDDEIVSNRQLSCARFRQMSYIRTIALAFVIGPLAAMLVEPFFEELFDQLGWHAESYAVVVMSTVTANGEILFLMIGLGVGIWVHYVSQKIFAKKSARRDGRVKPAVPPKPSDHTVEISENTGVLSIGQSGGITAGAVNFGKKTRSIDDPEAAGFKKYILEDLPRHVSYSVAGVWGDEEACILANQIREFMRSHEFNIDPDGFTRVSMQEPVMDIKIFKQSDTSWMIVVGPEAQRGV</sequence>
<keyword evidence="1" id="KW-1133">Transmembrane helix</keyword>
<feature type="transmembrane region" description="Helical" evidence="1">
    <location>
        <begin position="77"/>
        <end position="94"/>
    </location>
</feature>
<name>A0A327Y4X2_9RHOB</name>
<keyword evidence="1" id="KW-0812">Transmembrane</keyword>
<gene>
    <name evidence="2" type="ORF">ATI53_102517</name>
</gene>
<dbReference type="AlphaFoldDB" id="A0A327Y4X2"/>
<accession>A0A327Y4X2</accession>
<evidence type="ECO:0000313" key="3">
    <source>
        <dbReference type="Proteomes" id="UP000249165"/>
    </source>
</evidence>
<evidence type="ECO:0000313" key="2">
    <source>
        <dbReference type="EMBL" id="RAK15116.1"/>
    </source>
</evidence>
<feature type="transmembrane region" description="Helical" evidence="1">
    <location>
        <begin position="31"/>
        <end position="49"/>
    </location>
</feature>
<reference evidence="2 3" key="1">
    <citation type="submission" date="2018-06" db="EMBL/GenBank/DDBJ databases">
        <title>Genomic Encyclopedia of Archaeal and Bacterial Type Strains, Phase II (KMG-II): from individual species to whole genera.</title>
        <authorList>
            <person name="Goeker M."/>
        </authorList>
    </citation>
    <scope>NUCLEOTIDE SEQUENCE [LARGE SCALE GENOMIC DNA]</scope>
    <source>
        <strain evidence="2 3">DSM 22011</strain>
    </source>
</reference>
<comment type="caution">
    <text evidence="2">The sequence shown here is derived from an EMBL/GenBank/DDBJ whole genome shotgun (WGS) entry which is preliminary data.</text>
</comment>
<dbReference type="Proteomes" id="UP000249165">
    <property type="component" value="Unassembled WGS sequence"/>
</dbReference>
<proteinExistence type="predicted"/>
<dbReference type="EMBL" id="QLMG01000025">
    <property type="protein sequence ID" value="RAK15116.1"/>
    <property type="molecule type" value="Genomic_DNA"/>
</dbReference>
<evidence type="ECO:0000256" key="1">
    <source>
        <dbReference type="SAM" id="Phobius"/>
    </source>
</evidence>
<keyword evidence="1" id="KW-0472">Membrane</keyword>
<keyword evidence="3" id="KW-1185">Reference proteome</keyword>